<comment type="similarity">
    <text evidence="1">Belongs to the glycosyltransferase 2 family.</text>
</comment>
<dbReference type="GO" id="GO:0016757">
    <property type="term" value="F:glycosyltransferase activity"/>
    <property type="evidence" value="ECO:0007669"/>
    <property type="project" value="UniProtKB-KW"/>
</dbReference>
<evidence type="ECO:0000256" key="2">
    <source>
        <dbReference type="ARBA" id="ARBA00022676"/>
    </source>
</evidence>
<dbReference type="InterPro" id="IPR001173">
    <property type="entry name" value="Glyco_trans_2-like"/>
</dbReference>
<sequence length="1465" mass="161900">MATPREATAPQAKFDRTCLLILGMHRSGTSALTRVLSLMGAGLPQHVMGASDGNDSGHWEPTLLAAQDDAILAEYGSAWHDWRPLQLSAVSADRLEQMAQVIGALVNSEYPDTGLFVLKDPRICRMAPLYLQALKGIGVNVAPVLIFRNPLEVIASLAKRRSNWPASHGKADAALLWLVHVLEAEHHSRGMPRAILSYSDLLADWAGAIDGIRAGLDLAFPTSTEEAAPLVDDFLAADLRHQRESPGNVALDPQLRGWVSDTYDALRMLARTPTSARAMAILDQVRAEFIRAEPILSALLSAANSARSDALAAAEAARCDAEAERNRLNALITESNSSRVAAESSLNQWSTEAESARQQLARQDAAHQRIIEERDSLAEALEDERNNAERHIADFDAYKAAAEAKLDQLSAEAHAARAEIAELESSILRLAEERKHLAEALTAVRLEADEHAHETGVALDHVRQLGEAERKASSERDRVSAQLEAEMRIADQARQALEETRGLADSRLAALESSEAIIARARAVLGTYEGDNRDLADLIEAQIQALASSEAELQSALVARNDSIERARQAEATCAVLRAELEAGEMAIEPWRQRLREASELAMAAIADQERAATRQAIELSELEARLQEEHAKLERAMTGAEAAGQRLQEADELNAKLAADLSEAEARVEELNLRIDELRRTQAAEAEEDTRQALRLAEGEISSLADRLMQMQDAFAGENDRMARLLRDYEDREHAANAEVARLRDAYHRSTSWRLTAPVRAVKLAALAAYRGLYKSGGLVLRTLAPDAAVNRIRGLVPDPDGIPRKLGYRPPALASYPAATIAEGEGGRPDVFVLSIIDWDFRTQRPQHIARLLSEKHRVFYVEMMLEMEGMRIRQLDEHLYVVRLGRNAIGHIQPYVGQPEGEQLRGWISSFLEFADHFDATPFKQVIIQHPFWWQMARHLPQDFRIVFDCMDDIAGFSNTTEWLLETERSLLAGCDSLIVSSDYLFNKYAPIKPPTLIRNGGDLTHFEPNDSNAEAPGFLARNGFSKRSGVIAVGYVGAIAEWFDVDLVRTVANRNPDMEFHLCGAVTAPQAAGLDALANVTLYGEIAYAEVPAFIRQMDVMVIPFQLLPIIQACDPVKFYEYSAMGKPTVATELPELNRARELMFLSTGAAEFAANIRKAQRQGRSQEFRDSLRAYAAANTWRHRSELFEQVLSDLPKVSVVVLNYGEPEWTVNTLHSLFSGGPTYPNMEVLLVDNGSSEERLAVLREAVGRAPPQAVRLIENGENLGFARGNNVGIAEATGDYVLLLNNDTFVPPGAIAAMVAHLEANPSIGVVGPMTNNIGNEARVEIDYADMAEMMRRARDLVIGYRGRHSEMPVAAYFAAMLRRDDFEQFGLLSEEYGLGMFEDDDHCAVIRSKGYICALAEDAFVHHHLSASFDAIGAERKQKLFEKNKKIFEAKWGKWVPHRYRKERPASGLGGR</sequence>
<feature type="domain" description="Glycosyltransferase 2-like" evidence="5">
    <location>
        <begin position="1204"/>
        <end position="1377"/>
    </location>
</feature>
<dbReference type="CDD" id="cd04186">
    <property type="entry name" value="GT_2_like_c"/>
    <property type="match status" value="1"/>
</dbReference>
<evidence type="ECO:0000256" key="4">
    <source>
        <dbReference type="SAM" id="Coils"/>
    </source>
</evidence>
<evidence type="ECO:0000256" key="1">
    <source>
        <dbReference type="ARBA" id="ARBA00006739"/>
    </source>
</evidence>
<evidence type="ECO:0000256" key="3">
    <source>
        <dbReference type="ARBA" id="ARBA00022679"/>
    </source>
</evidence>
<dbReference type="Proteomes" id="UP000246352">
    <property type="component" value="Unassembled WGS sequence"/>
</dbReference>
<keyword evidence="4" id="KW-0175">Coiled coil</keyword>
<dbReference type="InterPro" id="IPR029044">
    <property type="entry name" value="Nucleotide-diphossugar_trans"/>
</dbReference>
<dbReference type="Gene3D" id="3.40.50.2000">
    <property type="entry name" value="Glycogen Phosphorylase B"/>
    <property type="match status" value="1"/>
</dbReference>
<reference evidence="6 7" key="1">
    <citation type="submission" date="2018-05" db="EMBL/GenBank/DDBJ databases">
        <title>Genomic Encyclopedia of Type Strains, Phase IV (KMG-IV): sequencing the most valuable type-strain genomes for metagenomic binning, comparative biology and taxonomic classification.</title>
        <authorList>
            <person name="Goeker M."/>
        </authorList>
    </citation>
    <scope>NUCLEOTIDE SEQUENCE [LARGE SCALE GENOMIC DNA]</scope>
    <source>
        <strain evidence="6 7">DSM 16791</strain>
    </source>
</reference>
<proteinExistence type="inferred from homology"/>
<dbReference type="Pfam" id="PF00535">
    <property type="entry name" value="Glycos_transf_2"/>
    <property type="match status" value="1"/>
</dbReference>
<keyword evidence="2" id="KW-0328">Glycosyltransferase</keyword>
<dbReference type="OrthoDB" id="9816424at2"/>
<keyword evidence="3" id="KW-0808">Transferase</keyword>
<dbReference type="InterPro" id="IPR027417">
    <property type="entry name" value="P-loop_NTPase"/>
</dbReference>
<organism evidence="6 7">
    <name type="scientific">Hoeflea marina</name>
    <dbReference type="NCBI Taxonomy" id="274592"/>
    <lineage>
        <taxon>Bacteria</taxon>
        <taxon>Pseudomonadati</taxon>
        <taxon>Pseudomonadota</taxon>
        <taxon>Alphaproteobacteria</taxon>
        <taxon>Hyphomicrobiales</taxon>
        <taxon>Rhizobiaceae</taxon>
        <taxon>Hoeflea</taxon>
    </lineage>
</organism>
<evidence type="ECO:0000313" key="7">
    <source>
        <dbReference type="Proteomes" id="UP000246352"/>
    </source>
</evidence>
<dbReference type="RefSeq" id="WP_158284958.1">
    <property type="nucleotide sequence ID" value="NZ_QGTR01000003.1"/>
</dbReference>
<name>A0A317PHW8_9HYPH</name>
<feature type="coiled-coil region" evidence="4">
    <location>
        <begin position="314"/>
        <end position="440"/>
    </location>
</feature>
<feature type="coiled-coil region" evidence="4">
    <location>
        <begin position="606"/>
        <end position="747"/>
    </location>
</feature>
<dbReference type="Gene3D" id="3.90.550.10">
    <property type="entry name" value="Spore Coat Polysaccharide Biosynthesis Protein SpsA, Chain A"/>
    <property type="match status" value="1"/>
</dbReference>
<dbReference type="Pfam" id="PF13692">
    <property type="entry name" value="Glyco_trans_1_4"/>
    <property type="match status" value="1"/>
</dbReference>
<dbReference type="PANTHER" id="PTHR43179:SF12">
    <property type="entry name" value="GALACTOFURANOSYLTRANSFERASE GLFT2"/>
    <property type="match status" value="1"/>
</dbReference>
<dbReference type="SUPFAM" id="SSF53756">
    <property type="entry name" value="UDP-Glycosyltransferase/glycogen phosphorylase"/>
    <property type="match status" value="1"/>
</dbReference>
<dbReference type="SUPFAM" id="SSF53448">
    <property type="entry name" value="Nucleotide-diphospho-sugar transferases"/>
    <property type="match status" value="1"/>
</dbReference>
<keyword evidence="7" id="KW-1185">Reference proteome</keyword>
<comment type="caution">
    <text evidence="6">The sequence shown here is derived from an EMBL/GenBank/DDBJ whole genome shotgun (WGS) entry which is preliminary data.</text>
</comment>
<gene>
    <name evidence="6" type="ORF">DFR52_103421</name>
</gene>
<dbReference type="Gene3D" id="3.40.50.300">
    <property type="entry name" value="P-loop containing nucleotide triphosphate hydrolases"/>
    <property type="match status" value="1"/>
</dbReference>
<protein>
    <recommendedName>
        <fullName evidence="5">Glycosyltransferase 2-like domain-containing protein</fullName>
    </recommendedName>
</protein>
<dbReference type="PANTHER" id="PTHR43179">
    <property type="entry name" value="RHAMNOSYLTRANSFERASE WBBL"/>
    <property type="match status" value="1"/>
</dbReference>
<dbReference type="SUPFAM" id="SSF52540">
    <property type="entry name" value="P-loop containing nucleoside triphosphate hydrolases"/>
    <property type="match status" value="1"/>
</dbReference>
<evidence type="ECO:0000259" key="5">
    <source>
        <dbReference type="Pfam" id="PF00535"/>
    </source>
</evidence>
<evidence type="ECO:0000313" key="6">
    <source>
        <dbReference type="EMBL" id="PWW00219.1"/>
    </source>
</evidence>
<dbReference type="EMBL" id="QGTR01000003">
    <property type="protein sequence ID" value="PWW00219.1"/>
    <property type="molecule type" value="Genomic_DNA"/>
</dbReference>
<accession>A0A317PHW8</accession>